<organism evidence="2 3">
    <name type="scientific">Nocardioides silvaticus</name>
    <dbReference type="NCBI Taxonomy" id="2201891"/>
    <lineage>
        <taxon>Bacteria</taxon>
        <taxon>Bacillati</taxon>
        <taxon>Actinomycetota</taxon>
        <taxon>Actinomycetes</taxon>
        <taxon>Propionibacteriales</taxon>
        <taxon>Nocardioidaceae</taxon>
        <taxon>Nocardioides</taxon>
    </lineage>
</organism>
<keyword evidence="3" id="KW-1185">Reference proteome</keyword>
<accession>A0A316TDL9</accession>
<feature type="transmembrane region" description="Helical" evidence="1">
    <location>
        <begin position="156"/>
        <end position="180"/>
    </location>
</feature>
<protein>
    <submittedName>
        <fullName evidence="2">Uncharacterized protein</fullName>
    </submittedName>
</protein>
<dbReference type="EMBL" id="QGDD01000005">
    <property type="protein sequence ID" value="PWN02457.1"/>
    <property type="molecule type" value="Genomic_DNA"/>
</dbReference>
<sequence>MTWVRRSVLLLGGCIVLGIGVGLLLTADLGSDGYSTLVNGISLSSGMTFWLANLIVGVAFVATAAARKVYPGIGTIVQVVLVGATVALTLEVLSTPDSLAARIGFLVVAFPVLALGIAAYLGSRTGAGPAEAAGLAWDPPVPFKWSYSAVQGGGALVGWLLGATVGAGTLAVILLLGPLVDLTARLLHLDVHQARQDAS</sequence>
<evidence type="ECO:0000256" key="1">
    <source>
        <dbReference type="SAM" id="Phobius"/>
    </source>
</evidence>
<reference evidence="2 3" key="1">
    <citation type="submission" date="2018-05" db="EMBL/GenBank/DDBJ databases">
        <title>Nocardioides silvaticus genome.</title>
        <authorList>
            <person name="Li C."/>
            <person name="Wang G."/>
        </authorList>
    </citation>
    <scope>NUCLEOTIDE SEQUENCE [LARGE SCALE GENOMIC DNA]</scope>
    <source>
        <strain evidence="2 3">CCTCC AB 2018079</strain>
    </source>
</reference>
<dbReference type="OrthoDB" id="3746604at2"/>
<dbReference type="PANTHER" id="PTHR40078">
    <property type="entry name" value="INTEGRAL MEMBRANE PROTEIN-RELATED"/>
    <property type="match status" value="1"/>
</dbReference>
<proteinExistence type="predicted"/>
<dbReference type="Proteomes" id="UP000245507">
    <property type="component" value="Unassembled WGS sequence"/>
</dbReference>
<dbReference type="RefSeq" id="WP_109693996.1">
    <property type="nucleotide sequence ID" value="NZ_QGDD01000005.1"/>
</dbReference>
<dbReference type="AlphaFoldDB" id="A0A316TDL9"/>
<comment type="caution">
    <text evidence="2">The sequence shown here is derived from an EMBL/GenBank/DDBJ whole genome shotgun (WGS) entry which is preliminary data.</text>
</comment>
<keyword evidence="1" id="KW-0812">Transmembrane</keyword>
<gene>
    <name evidence="2" type="ORF">DJ010_11965</name>
</gene>
<name>A0A316TDL9_9ACTN</name>
<keyword evidence="1" id="KW-0472">Membrane</keyword>
<feature type="transmembrane region" description="Helical" evidence="1">
    <location>
        <begin position="47"/>
        <end position="66"/>
    </location>
</feature>
<feature type="transmembrane region" description="Helical" evidence="1">
    <location>
        <begin position="73"/>
        <end position="93"/>
    </location>
</feature>
<feature type="transmembrane region" description="Helical" evidence="1">
    <location>
        <begin position="99"/>
        <end position="121"/>
    </location>
</feature>
<feature type="transmembrane region" description="Helical" evidence="1">
    <location>
        <begin position="7"/>
        <end position="27"/>
    </location>
</feature>
<keyword evidence="1" id="KW-1133">Transmembrane helix</keyword>
<evidence type="ECO:0000313" key="3">
    <source>
        <dbReference type="Proteomes" id="UP000245507"/>
    </source>
</evidence>
<dbReference type="Pfam" id="PF19700">
    <property type="entry name" value="DUF6198"/>
    <property type="match status" value="1"/>
</dbReference>
<evidence type="ECO:0000313" key="2">
    <source>
        <dbReference type="EMBL" id="PWN02457.1"/>
    </source>
</evidence>
<dbReference type="PANTHER" id="PTHR40078:SF1">
    <property type="entry name" value="INTEGRAL MEMBRANE PROTEIN"/>
    <property type="match status" value="1"/>
</dbReference>
<dbReference type="InterPro" id="IPR038750">
    <property type="entry name" value="YczE/YyaS-like"/>
</dbReference>